<reference evidence="2 3" key="1">
    <citation type="journal article" date="2016" name="C (Basel)">
        <title>Selective Growth of and Electricity Production by Marine Exoelectrogenic Bacteria in Self-Aggregated Hydrogel of Microbially Reduced Graphene Oxide.</title>
        <authorList>
            <person name="Yoshida N."/>
            <person name="Goto Y."/>
            <person name="Miyata Y."/>
        </authorList>
    </citation>
    <scope>NUCLEOTIDE SEQUENCE [LARGE SCALE GENOMIC DNA]</scope>
    <source>
        <strain evidence="2 3">NIT-T3</strain>
    </source>
</reference>
<name>A0ABN6DU40_9BACT</name>
<dbReference type="RefSeq" id="WP_221251093.1">
    <property type="nucleotide sequence ID" value="NZ_AP024355.1"/>
</dbReference>
<evidence type="ECO:0000256" key="1">
    <source>
        <dbReference type="SAM" id="Coils"/>
    </source>
</evidence>
<organism evidence="2 3">
    <name type="scientific">Desulfuromonas versatilis</name>
    <dbReference type="NCBI Taxonomy" id="2802975"/>
    <lineage>
        <taxon>Bacteria</taxon>
        <taxon>Pseudomonadati</taxon>
        <taxon>Thermodesulfobacteriota</taxon>
        <taxon>Desulfuromonadia</taxon>
        <taxon>Desulfuromonadales</taxon>
        <taxon>Desulfuromonadaceae</taxon>
        <taxon>Desulfuromonas</taxon>
    </lineage>
</organism>
<proteinExistence type="predicted"/>
<protein>
    <recommendedName>
        <fullName evidence="4">Molecular chaperone DnaJ</fullName>
    </recommendedName>
</protein>
<dbReference type="InterPro" id="IPR036869">
    <property type="entry name" value="J_dom_sf"/>
</dbReference>
<feature type="coiled-coil region" evidence="1">
    <location>
        <begin position="188"/>
        <end position="259"/>
    </location>
</feature>
<reference evidence="2 3" key="2">
    <citation type="journal article" date="2021" name="Int. J. Syst. Evol. Microbiol.">
        <title>Isolation and Polyphasic Characterization of Desulfuromonas versatilis sp. Nov., an Electrogenic Bacteria Capable of Versatile Metabolism Isolated from a Graphene Oxide-Reducing Enrichment Culture.</title>
        <authorList>
            <person name="Xie L."/>
            <person name="Yoshida N."/>
            <person name="Ishii S."/>
            <person name="Meng L."/>
        </authorList>
    </citation>
    <scope>NUCLEOTIDE SEQUENCE [LARGE SCALE GENOMIC DNA]</scope>
    <source>
        <strain evidence="2 3">NIT-T3</strain>
    </source>
</reference>
<dbReference type="Proteomes" id="UP001319827">
    <property type="component" value="Chromosome"/>
</dbReference>
<evidence type="ECO:0008006" key="4">
    <source>
        <dbReference type="Google" id="ProtNLM"/>
    </source>
</evidence>
<keyword evidence="3" id="KW-1185">Reference proteome</keyword>
<gene>
    <name evidence="2" type="ORF">DESUT3_06960</name>
</gene>
<sequence>MDSELIVAPPPDEADIERLHRQVATLAEALAGREQELGEMRLALARFEVRYHQEVSSRYARLDDLKARIAEARARLAPRDPWLGGRAQRARAAAEQTARSYQSFRAETLPPEPEVEIPAETRRLYRHIAAEIHPDKACDETSRDLRTRLMAELNEAFTRGDRERMEEILRHWQSSPETVVGQDTAAIISRLERTRERLRGKLAHTERTLHQLRNSELHVLMASAREAERTGRNLLRELAQAIEEQIEEAGRELAGLTRKPADD</sequence>
<evidence type="ECO:0000313" key="2">
    <source>
        <dbReference type="EMBL" id="BCR03627.1"/>
    </source>
</evidence>
<accession>A0ABN6DU40</accession>
<dbReference type="EMBL" id="AP024355">
    <property type="protein sequence ID" value="BCR03627.1"/>
    <property type="molecule type" value="Genomic_DNA"/>
</dbReference>
<evidence type="ECO:0000313" key="3">
    <source>
        <dbReference type="Proteomes" id="UP001319827"/>
    </source>
</evidence>
<dbReference type="SUPFAM" id="SSF46565">
    <property type="entry name" value="Chaperone J-domain"/>
    <property type="match status" value="1"/>
</dbReference>
<keyword evidence="1" id="KW-0175">Coiled coil</keyword>